<dbReference type="InterPro" id="IPR017871">
    <property type="entry name" value="ABC_transporter-like_CS"/>
</dbReference>
<protein>
    <submittedName>
        <fullName evidence="5">ABC transporter ATP-binding protein</fullName>
    </submittedName>
</protein>
<name>A0A8J7YNP0_9ARCH</name>
<reference evidence="5" key="1">
    <citation type="submission" date="2021-05" db="EMBL/GenBank/DDBJ databases">
        <title>Genomic insights into ecological role and evolution of a novel Thermoplasmata order Candidatus Sysuiplasmatales.</title>
        <authorList>
            <person name="Yuan Y."/>
        </authorList>
    </citation>
    <scope>NUCLEOTIDE SEQUENCE</scope>
    <source>
        <strain evidence="5">TUT19-bin139</strain>
    </source>
</reference>
<dbReference type="SMART" id="SM00382">
    <property type="entry name" value="AAA"/>
    <property type="match status" value="1"/>
</dbReference>
<dbReference type="PANTHER" id="PTHR43230">
    <property type="entry name" value="ABC-TYPE DIPEPTIDE/OLIGOPEPTIDE TRANSPORT SYSTEM, ATPASE COMPONENT"/>
    <property type="match status" value="1"/>
</dbReference>
<dbReference type="PANTHER" id="PTHR43230:SF3">
    <property type="entry name" value="ABC-TYPE DIPEPTIDE_OLIGOPEPTIDE TRANSPORT SYSTEM, ATPASE COMPONENT"/>
    <property type="match status" value="1"/>
</dbReference>
<dbReference type="Pfam" id="PF00005">
    <property type="entry name" value="ABC_tran"/>
    <property type="match status" value="1"/>
</dbReference>
<dbReference type="Proteomes" id="UP000750197">
    <property type="component" value="Unassembled WGS sequence"/>
</dbReference>
<evidence type="ECO:0000313" key="5">
    <source>
        <dbReference type="EMBL" id="MBX8644088.1"/>
    </source>
</evidence>
<accession>A0A8J7YNP0</accession>
<dbReference type="PROSITE" id="PS50893">
    <property type="entry name" value="ABC_TRANSPORTER_2"/>
    <property type="match status" value="1"/>
</dbReference>
<keyword evidence="1" id="KW-0813">Transport</keyword>
<keyword evidence="3 5" id="KW-0067">ATP-binding</keyword>
<dbReference type="InterPro" id="IPR027417">
    <property type="entry name" value="P-loop_NTPase"/>
</dbReference>
<evidence type="ECO:0000256" key="3">
    <source>
        <dbReference type="ARBA" id="ARBA00022840"/>
    </source>
</evidence>
<dbReference type="AlphaFoldDB" id="A0A8J7YNP0"/>
<dbReference type="GO" id="GO:0015833">
    <property type="term" value="P:peptide transport"/>
    <property type="evidence" value="ECO:0007669"/>
    <property type="project" value="InterPro"/>
</dbReference>
<dbReference type="InterPro" id="IPR003439">
    <property type="entry name" value="ABC_transporter-like_ATP-bd"/>
</dbReference>
<dbReference type="Gene3D" id="3.40.50.300">
    <property type="entry name" value="P-loop containing nucleotide triphosphate hydrolases"/>
    <property type="match status" value="1"/>
</dbReference>
<dbReference type="SUPFAM" id="SSF52540">
    <property type="entry name" value="P-loop containing nucleoside triphosphate hydrolases"/>
    <property type="match status" value="1"/>
</dbReference>
<dbReference type="EMBL" id="JAHEAC010000037">
    <property type="protein sequence ID" value="MBX8644088.1"/>
    <property type="molecule type" value="Genomic_DNA"/>
</dbReference>
<sequence>MEKLVEVKDLWKTFGRSGTLLNKLGNRSQVEAVAGASFEIGTNEIVSVVGESGSGKTTLGKLLVRLLEPTSGEVRFQSKNIFEMRKKEMTSLRRSVQMILQDPYDSLNPLFSIFASVSKPLNIFEKNLSRKEKEDIVSEHLEMMGLKPAEQFMYKLPSELSGGQRQRVSIARAMILKPEFIVADEPVSMLDVSLRAEMLNRMKKLSRDGGSSFLFITHDIASARFMGDRMLIFFRGRIVEQGKTENVIENPKHPYTRLLIESVPVPDPERSKAFLSVDETNGYNEEGYSAKGCRFASRCPFVMDRCRNTEPPVYTISKDHSVSCFLYE</sequence>
<evidence type="ECO:0000259" key="4">
    <source>
        <dbReference type="PROSITE" id="PS50893"/>
    </source>
</evidence>
<dbReference type="GO" id="GO:0016887">
    <property type="term" value="F:ATP hydrolysis activity"/>
    <property type="evidence" value="ECO:0007669"/>
    <property type="project" value="InterPro"/>
</dbReference>
<dbReference type="InterPro" id="IPR013563">
    <property type="entry name" value="Oligopep_ABC_C"/>
</dbReference>
<proteinExistence type="predicted"/>
<keyword evidence="2" id="KW-0547">Nucleotide-binding</keyword>
<dbReference type="GO" id="GO:0005524">
    <property type="term" value="F:ATP binding"/>
    <property type="evidence" value="ECO:0007669"/>
    <property type="project" value="UniProtKB-KW"/>
</dbReference>
<feature type="domain" description="ABC transporter" evidence="4">
    <location>
        <begin position="5"/>
        <end position="260"/>
    </location>
</feature>
<evidence type="ECO:0000256" key="1">
    <source>
        <dbReference type="ARBA" id="ARBA00022448"/>
    </source>
</evidence>
<dbReference type="CDD" id="cd03257">
    <property type="entry name" value="ABC_NikE_OppD_transporters"/>
    <property type="match status" value="1"/>
</dbReference>
<dbReference type="NCBIfam" id="TIGR01727">
    <property type="entry name" value="oligo_HPY"/>
    <property type="match status" value="1"/>
</dbReference>
<organism evidence="5 6">
    <name type="scientific">Candidatus Sysuiplasma superficiale</name>
    <dbReference type="NCBI Taxonomy" id="2823368"/>
    <lineage>
        <taxon>Archaea</taxon>
        <taxon>Methanobacteriati</taxon>
        <taxon>Thermoplasmatota</taxon>
        <taxon>Thermoplasmata</taxon>
        <taxon>Candidatus Sysuiplasmatales</taxon>
        <taxon>Candidatus Sysuiplasmataceae</taxon>
        <taxon>Candidatus Sysuiplasma</taxon>
    </lineage>
</organism>
<dbReference type="InterPro" id="IPR003593">
    <property type="entry name" value="AAA+_ATPase"/>
</dbReference>
<comment type="caution">
    <text evidence="5">The sequence shown here is derived from an EMBL/GenBank/DDBJ whole genome shotgun (WGS) entry which is preliminary data.</text>
</comment>
<gene>
    <name evidence="5" type="ORF">KIY12_05110</name>
</gene>
<dbReference type="Pfam" id="PF08352">
    <property type="entry name" value="oligo_HPY"/>
    <property type="match status" value="1"/>
</dbReference>
<evidence type="ECO:0000313" key="6">
    <source>
        <dbReference type="Proteomes" id="UP000750197"/>
    </source>
</evidence>
<evidence type="ECO:0000256" key="2">
    <source>
        <dbReference type="ARBA" id="ARBA00022741"/>
    </source>
</evidence>
<dbReference type="PROSITE" id="PS00211">
    <property type="entry name" value="ABC_TRANSPORTER_1"/>
    <property type="match status" value="1"/>
</dbReference>